<evidence type="ECO:0000313" key="3">
    <source>
        <dbReference type="WBParaSite" id="Pan_g10245.t1"/>
    </source>
</evidence>
<evidence type="ECO:0000256" key="1">
    <source>
        <dbReference type="SAM" id="MobiDB-lite"/>
    </source>
</evidence>
<reference evidence="2" key="1">
    <citation type="journal article" date="2013" name="Genetics">
        <title>The draft genome and transcriptome of Panagrellus redivivus are shaped by the harsh demands of a free-living lifestyle.</title>
        <authorList>
            <person name="Srinivasan J."/>
            <person name="Dillman A.R."/>
            <person name="Macchietto M.G."/>
            <person name="Heikkinen L."/>
            <person name="Lakso M."/>
            <person name="Fracchia K.M."/>
            <person name="Antoshechkin I."/>
            <person name="Mortazavi A."/>
            <person name="Wong G."/>
            <person name="Sternberg P.W."/>
        </authorList>
    </citation>
    <scope>NUCLEOTIDE SEQUENCE [LARGE SCALE GENOMIC DNA]</scope>
    <source>
        <strain evidence="2">MT8872</strain>
    </source>
</reference>
<dbReference type="Proteomes" id="UP000492821">
    <property type="component" value="Unassembled WGS sequence"/>
</dbReference>
<evidence type="ECO:0000313" key="2">
    <source>
        <dbReference type="Proteomes" id="UP000492821"/>
    </source>
</evidence>
<dbReference type="AlphaFoldDB" id="A0A7E4ZPU8"/>
<keyword evidence="2" id="KW-1185">Reference proteome</keyword>
<accession>A0A7E4ZPU8</accession>
<proteinExistence type="predicted"/>
<dbReference type="WBParaSite" id="Pan_g10245.t1">
    <property type="protein sequence ID" value="Pan_g10245.t1"/>
    <property type="gene ID" value="Pan_g10245"/>
</dbReference>
<feature type="region of interest" description="Disordered" evidence="1">
    <location>
        <begin position="54"/>
        <end position="85"/>
    </location>
</feature>
<organism evidence="2 3">
    <name type="scientific">Panagrellus redivivus</name>
    <name type="common">Microworm</name>
    <dbReference type="NCBI Taxonomy" id="6233"/>
    <lineage>
        <taxon>Eukaryota</taxon>
        <taxon>Metazoa</taxon>
        <taxon>Ecdysozoa</taxon>
        <taxon>Nematoda</taxon>
        <taxon>Chromadorea</taxon>
        <taxon>Rhabditida</taxon>
        <taxon>Tylenchina</taxon>
        <taxon>Panagrolaimomorpha</taxon>
        <taxon>Panagrolaimoidea</taxon>
        <taxon>Panagrolaimidae</taxon>
        <taxon>Panagrellus</taxon>
    </lineage>
</organism>
<name>A0A7E4ZPU8_PANRE</name>
<reference evidence="3" key="2">
    <citation type="submission" date="2020-10" db="UniProtKB">
        <authorList>
            <consortium name="WormBaseParasite"/>
        </authorList>
    </citation>
    <scope>IDENTIFICATION</scope>
</reference>
<protein>
    <submittedName>
        <fullName evidence="3">Uncharacterized protein</fullName>
    </submittedName>
</protein>
<sequence length="85" mass="9492">MIALNVLESRSLGEILPCWMCTYPINRAVVRAESEINLRKGISIPFILDLRQSRPGYQSSPPPAPRPIVNTVTKAGRTSRKDTSR</sequence>